<organism evidence="5 6">
    <name type="scientific">Catellatospora bangladeshensis</name>
    <dbReference type="NCBI Taxonomy" id="310355"/>
    <lineage>
        <taxon>Bacteria</taxon>
        <taxon>Bacillati</taxon>
        <taxon>Actinomycetota</taxon>
        <taxon>Actinomycetes</taxon>
        <taxon>Micromonosporales</taxon>
        <taxon>Micromonosporaceae</taxon>
        <taxon>Catellatospora</taxon>
    </lineage>
</organism>
<reference evidence="5 6" key="1">
    <citation type="submission" date="2021-01" db="EMBL/GenBank/DDBJ databases">
        <title>Whole genome shotgun sequence of Catellatospora bangladeshensis NBRC 107357.</title>
        <authorList>
            <person name="Komaki H."/>
            <person name="Tamura T."/>
        </authorList>
    </citation>
    <scope>NUCLEOTIDE SEQUENCE [LARGE SCALE GENOMIC DNA]</scope>
    <source>
        <strain evidence="5 6">NBRC 107357</strain>
    </source>
</reference>
<evidence type="ECO:0000256" key="3">
    <source>
        <dbReference type="ARBA" id="ARBA00023163"/>
    </source>
</evidence>
<dbReference type="GO" id="GO:0003700">
    <property type="term" value="F:DNA-binding transcription factor activity"/>
    <property type="evidence" value="ECO:0007669"/>
    <property type="project" value="InterPro"/>
</dbReference>
<keyword evidence="2" id="KW-0238">DNA-binding</keyword>
<dbReference type="InterPro" id="IPR036390">
    <property type="entry name" value="WH_DNA-bd_sf"/>
</dbReference>
<dbReference type="Pfam" id="PF00392">
    <property type="entry name" value="GntR"/>
    <property type="match status" value="1"/>
</dbReference>
<dbReference type="InterPro" id="IPR011711">
    <property type="entry name" value="GntR_C"/>
</dbReference>
<keyword evidence="6" id="KW-1185">Reference proteome</keyword>
<dbReference type="GO" id="GO:0003677">
    <property type="term" value="F:DNA binding"/>
    <property type="evidence" value="ECO:0007669"/>
    <property type="project" value="UniProtKB-KW"/>
</dbReference>
<dbReference type="Pfam" id="PF07729">
    <property type="entry name" value="FCD"/>
    <property type="match status" value="1"/>
</dbReference>
<proteinExistence type="predicted"/>
<keyword evidence="3" id="KW-0804">Transcription</keyword>
<dbReference type="Gene3D" id="1.10.10.10">
    <property type="entry name" value="Winged helix-like DNA-binding domain superfamily/Winged helix DNA-binding domain"/>
    <property type="match status" value="1"/>
</dbReference>
<dbReference type="CDD" id="cd07377">
    <property type="entry name" value="WHTH_GntR"/>
    <property type="match status" value="1"/>
</dbReference>
<feature type="domain" description="HTH gntR-type" evidence="4">
    <location>
        <begin position="1"/>
        <end position="67"/>
    </location>
</feature>
<dbReference type="EMBL" id="BONF01000011">
    <property type="protein sequence ID" value="GIF80976.1"/>
    <property type="molecule type" value="Genomic_DNA"/>
</dbReference>
<dbReference type="PANTHER" id="PTHR43537">
    <property type="entry name" value="TRANSCRIPTIONAL REGULATOR, GNTR FAMILY"/>
    <property type="match status" value="1"/>
</dbReference>
<dbReference type="InterPro" id="IPR036388">
    <property type="entry name" value="WH-like_DNA-bd_sf"/>
</dbReference>
<dbReference type="SMART" id="SM00345">
    <property type="entry name" value="HTH_GNTR"/>
    <property type="match status" value="1"/>
</dbReference>
<protein>
    <submittedName>
        <fullName evidence="5">GntR family transcriptional regulator</fullName>
    </submittedName>
</protein>
<sequence>MPGEVYDQLLRELVDGGYPAGQPLPSERRLAEALGVSRPAVREALQRMSHAGLVDVRQGGATTVTDFRRSGGLDLLPHLLLPGGGIDLAVARSILEARLAIGPKVAELAATRGGPTAADVLDRAVAELAADTDPVGRQRRALVFWEHVVEAADSIAFRLMFNSLRAAYEPALPALATVMAAEVDRIGDYRALTAAVVAARPDDAHRLAHDLLGNATRELLHAIDTLDGDRP</sequence>
<dbReference type="SMART" id="SM00895">
    <property type="entry name" value="FCD"/>
    <property type="match status" value="1"/>
</dbReference>
<dbReference type="PROSITE" id="PS50949">
    <property type="entry name" value="HTH_GNTR"/>
    <property type="match status" value="1"/>
</dbReference>
<dbReference type="PANTHER" id="PTHR43537:SF24">
    <property type="entry name" value="GLUCONATE OPERON TRANSCRIPTIONAL REPRESSOR"/>
    <property type="match status" value="1"/>
</dbReference>
<dbReference type="SUPFAM" id="SSF48008">
    <property type="entry name" value="GntR ligand-binding domain-like"/>
    <property type="match status" value="1"/>
</dbReference>
<comment type="caution">
    <text evidence="5">The sequence shown here is derived from an EMBL/GenBank/DDBJ whole genome shotgun (WGS) entry which is preliminary data.</text>
</comment>
<dbReference type="InterPro" id="IPR008920">
    <property type="entry name" value="TF_FadR/GntR_C"/>
</dbReference>
<evidence type="ECO:0000313" key="6">
    <source>
        <dbReference type="Proteomes" id="UP000601223"/>
    </source>
</evidence>
<dbReference type="Proteomes" id="UP000601223">
    <property type="component" value="Unassembled WGS sequence"/>
</dbReference>
<evidence type="ECO:0000256" key="1">
    <source>
        <dbReference type="ARBA" id="ARBA00023015"/>
    </source>
</evidence>
<evidence type="ECO:0000256" key="2">
    <source>
        <dbReference type="ARBA" id="ARBA00023125"/>
    </source>
</evidence>
<evidence type="ECO:0000313" key="5">
    <source>
        <dbReference type="EMBL" id="GIF80976.1"/>
    </source>
</evidence>
<evidence type="ECO:0000259" key="4">
    <source>
        <dbReference type="PROSITE" id="PS50949"/>
    </source>
</evidence>
<dbReference type="Gene3D" id="1.20.120.530">
    <property type="entry name" value="GntR ligand-binding domain-like"/>
    <property type="match status" value="1"/>
</dbReference>
<dbReference type="AlphaFoldDB" id="A0A8J3JB45"/>
<dbReference type="PRINTS" id="PR00035">
    <property type="entry name" value="HTHGNTR"/>
</dbReference>
<gene>
    <name evidence="5" type="ORF">Cba03nite_23250</name>
</gene>
<dbReference type="InterPro" id="IPR000524">
    <property type="entry name" value="Tscrpt_reg_HTH_GntR"/>
</dbReference>
<accession>A0A8J3JB45</accession>
<keyword evidence="1" id="KW-0805">Transcription regulation</keyword>
<dbReference type="SUPFAM" id="SSF46785">
    <property type="entry name" value="Winged helix' DNA-binding domain"/>
    <property type="match status" value="1"/>
</dbReference>
<name>A0A8J3JB45_9ACTN</name>